<evidence type="ECO:0000313" key="3">
    <source>
        <dbReference type="EMBL" id="QFS49759.1"/>
    </source>
</evidence>
<accession>A0A5P8WCW2</accession>
<dbReference type="Gene3D" id="3.40.50.300">
    <property type="entry name" value="P-loop containing nucleotide triphosphate hydrolases"/>
    <property type="match status" value="1"/>
</dbReference>
<feature type="domain" description="Effector-associated" evidence="2">
    <location>
        <begin position="1"/>
        <end position="80"/>
    </location>
</feature>
<gene>
    <name evidence="3" type="ORF">GXM_07253</name>
</gene>
<dbReference type="InterPro" id="IPR045429">
    <property type="entry name" value="EAD10"/>
</dbReference>
<dbReference type="InterPro" id="IPR002182">
    <property type="entry name" value="NB-ARC"/>
</dbReference>
<dbReference type="RefSeq" id="WP_225892679.1">
    <property type="nucleotide sequence ID" value="NZ_CP045227.1"/>
</dbReference>
<dbReference type="PANTHER" id="PTHR47691:SF3">
    <property type="entry name" value="HTH-TYPE TRANSCRIPTIONAL REGULATOR RV0890C-RELATED"/>
    <property type="match status" value="1"/>
</dbReference>
<dbReference type="KEGG" id="nsh:GXM_07253"/>
<evidence type="ECO:0000313" key="4">
    <source>
        <dbReference type="Proteomes" id="UP000326678"/>
    </source>
</evidence>
<keyword evidence="4" id="KW-1185">Reference proteome</keyword>
<evidence type="ECO:0000259" key="1">
    <source>
        <dbReference type="Pfam" id="PF00931"/>
    </source>
</evidence>
<sequence length="866" mass="99013">MDNRDHLGNIIDRIFNGSQTEEDIAQLRRSLKIVDGMLQVVSQDGKFNTNIGQITGGDIHIGDRVYQQWDEEAIEALVKALSPSPIGIPQNIPHTGVIKFVGRTHELQLLHQKLQEKNCVAISAIAGMGGVGKTELAIKYALDHKKDYSGGICWLRARDKNIGEQIVNFTQNNLGLKIPDYIKGLDNQVSWCWQHWQEGNVLIVLDDVTNYAHIKSYLPFANPRFRVLITTRLELLQFHQRIELNVLEPDTGLILLEFFISNKERIQNEYTIAQKICKFLGYLPLGLELVGRYLEHKPNLSLAEMLQRLEAKGLKQQALKKPEKLTSDMTAELGVAAAFDLSWQELNSTAKELSLFLCLFDLVPISWQLVEQCFPEQDTENLEEARDYFLVYLHLLQREEKETYKLHELIREFFQSKLVELTQTTLIEAVAIKIGEIAAKNSIYITEILQKGLLNWNFPPSSQLSALEWGKQVYIANESWCNGLDKLAKLVMPLRADSSLPVLGVALVEKNPISFRASLIKNLPQSGAIAFERTLINNPNLLCLVTGWYFGDDIQENIVELPPEATKISEDNYNYGDIDRNALFKLGWSNFKSSLIKPNISTAWHYVFTDIVEKMSKLLQERSLPVSSGYLSLEAAWHAAIYLTRKNLINSYPNNYCDPIALDEIENRLSKINQYQFSSMMKHCLNQLKIEIKACRDQDKTHLNLSSSVQMFKSSYNIYPEILLNYTADIFQQSIESYEQLVNSLFIKLIPKLQLASILPARLVGYIVPPKSDVDSISISWYWESLTKGQKSYVDFRLIENENSLASSFSQTALFPKTLKQTPFTKSLLGTNPVTERVYQWLWEDLKKIGWIKGDRLENAGFPYWR</sequence>
<protein>
    <submittedName>
        <fullName evidence="3">Uncharacterized protein</fullName>
    </submittedName>
</protein>
<dbReference type="Pfam" id="PF00931">
    <property type="entry name" value="NB-ARC"/>
    <property type="match status" value="1"/>
</dbReference>
<dbReference type="Pfam" id="PF19954">
    <property type="entry name" value="EAD10"/>
    <property type="match status" value="1"/>
</dbReference>
<feature type="domain" description="NB-ARC" evidence="1">
    <location>
        <begin position="106"/>
        <end position="261"/>
    </location>
</feature>
<reference evidence="3 4" key="1">
    <citation type="submission" date="2019-10" db="EMBL/GenBank/DDBJ databases">
        <title>Genomic and transcriptomic insights into the perfect genentic adaptation of a filamentous nitrogen-fixing cyanobacterium to rice fields.</title>
        <authorList>
            <person name="Chen Z."/>
        </authorList>
    </citation>
    <scope>NUCLEOTIDE SEQUENCE [LARGE SCALE GENOMIC DNA]</scope>
    <source>
        <strain evidence="3">CCNUC1</strain>
    </source>
</reference>
<dbReference type="EMBL" id="CP045227">
    <property type="protein sequence ID" value="QFS49759.1"/>
    <property type="molecule type" value="Genomic_DNA"/>
</dbReference>
<dbReference type="GO" id="GO:0043531">
    <property type="term" value="F:ADP binding"/>
    <property type="evidence" value="ECO:0007669"/>
    <property type="project" value="InterPro"/>
</dbReference>
<dbReference type="PRINTS" id="PR00364">
    <property type="entry name" value="DISEASERSIST"/>
</dbReference>
<dbReference type="PANTHER" id="PTHR47691">
    <property type="entry name" value="REGULATOR-RELATED"/>
    <property type="match status" value="1"/>
</dbReference>
<dbReference type="SUPFAM" id="SSF52540">
    <property type="entry name" value="P-loop containing nucleoside triphosphate hydrolases"/>
    <property type="match status" value="1"/>
</dbReference>
<evidence type="ECO:0000259" key="2">
    <source>
        <dbReference type="Pfam" id="PF19954"/>
    </source>
</evidence>
<organism evidence="3 4">
    <name type="scientific">Nostoc sphaeroides CCNUC1</name>
    <dbReference type="NCBI Taxonomy" id="2653204"/>
    <lineage>
        <taxon>Bacteria</taxon>
        <taxon>Bacillati</taxon>
        <taxon>Cyanobacteriota</taxon>
        <taxon>Cyanophyceae</taxon>
        <taxon>Nostocales</taxon>
        <taxon>Nostocaceae</taxon>
        <taxon>Nostoc</taxon>
    </lineage>
</organism>
<dbReference type="AlphaFoldDB" id="A0A5P8WCW2"/>
<dbReference type="InterPro" id="IPR027417">
    <property type="entry name" value="P-loop_NTPase"/>
</dbReference>
<proteinExistence type="predicted"/>
<dbReference type="Proteomes" id="UP000326678">
    <property type="component" value="Chromosome Gxm2"/>
</dbReference>
<name>A0A5P8WCW2_9NOSO</name>